<feature type="site" description="Important for autoinhibition of adenylyltransferase activity" evidence="3">
    <location>
        <position position="72"/>
    </location>
</feature>
<dbReference type="GO" id="GO:0005524">
    <property type="term" value="F:ATP binding"/>
    <property type="evidence" value="ECO:0007669"/>
    <property type="project" value="UniProtKB-KW"/>
</dbReference>
<sequence length="417" mass="47361">MPEESDRQYLTSHPWLTFDFNPQSLGSIAWAHLGEAYSKCQHLIGTPLQPGLAMHLSEVFLRRGALASAAIEGNTLSEQQVEDIIVRNRPLPESQRYQEQEVRNVVTALLEVRKEIAESSKFRLSSEWVLGKHALLLEGLELEEQVTPGEYRTVSVGVGNYRGAPAEDVPYLMERLCVWINEIIDQAEESKTLDNRFFLSFFAATLAHIYLAWIHPFGDGNGRTARLIEAAVLAHSQTVPWVSTTVLSNYYNKTKPRYYQRLEAASRSMDLPGFIAYSAIGFRDELREQIAEVQGAQRRVAWINYVHEAFQPEPSTETAKRRRSVVLALPPDAELTKREIKRLTPEIAVIYATASDKLFSRDLTKLRDLRLIREVGRGRYRSNIRLMDAFVPLPELGVDMPLTVRQEGIEPDSEGRP</sequence>
<proteinExistence type="predicted"/>
<evidence type="ECO:0000313" key="6">
    <source>
        <dbReference type="Proteomes" id="UP000257080"/>
    </source>
</evidence>
<dbReference type="Gene3D" id="1.10.3290.10">
    <property type="entry name" value="Fido-like domain"/>
    <property type="match status" value="1"/>
</dbReference>
<dbReference type="Proteomes" id="UP000257080">
    <property type="component" value="Unassembled WGS sequence"/>
</dbReference>
<comment type="caution">
    <text evidence="5">The sequence shown here is derived from an EMBL/GenBank/DDBJ whole genome shotgun (WGS) entry which is preliminary data.</text>
</comment>
<dbReference type="InterPro" id="IPR003812">
    <property type="entry name" value="Fido"/>
</dbReference>
<evidence type="ECO:0000256" key="2">
    <source>
        <dbReference type="PIRSR" id="PIRSR640198-2"/>
    </source>
</evidence>
<keyword evidence="2" id="KW-0547">Nucleotide-binding</keyword>
<gene>
    <name evidence="5" type="ORF">B7R25_14185</name>
</gene>
<dbReference type="PANTHER" id="PTHR13504:SF38">
    <property type="entry name" value="FIDO DOMAIN-CONTAINING PROTEIN"/>
    <property type="match status" value="1"/>
</dbReference>
<feature type="binding site" evidence="2">
    <location>
        <begin position="219"/>
        <end position="226"/>
    </location>
    <ligand>
        <name>ATP</name>
        <dbReference type="ChEBI" id="CHEBI:30616"/>
    </ligand>
</feature>
<evidence type="ECO:0000313" key="5">
    <source>
        <dbReference type="EMBL" id="RFA25341.1"/>
    </source>
</evidence>
<evidence type="ECO:0000259" key="4">
    <source>
        <dbReference type="PROSITE" id="PS51459"/>
    </source>
</evidence>
<evidence type="ECO:0000256" key="3">
    <source>
        <dbReference type="PIRSR" id="PIRSR640198-3"/>
    </source>
</evidence>
<protein>
    <recommendedName>
        <fullName evidence="4">Fido domain-containing protein</fullName>
    </recommendedName>
</protein>
<feature type="active site" evidence="1">
    <location>
        <position position="215"/>
    </location>
</feature>
<accession>A0A3E0W777</accession>
<keyword evidence="2" id="KW-0067">ATP-binding</keyword>
<dbReference type="AlphaFoldDB" id="A0A3E0W777"/>
<dbReference type="EMBL" id="NBXE01000032">
    <property type="protein sequence ID" value="RFA25341.1"/>
    <property type="molecule type" value="Genomic_DNA"/>
</dbReference>
<dbReference type="SUPFAM" id="SSF140931">
    <property type="entry name" value="Fic-like"/>
    <property type="match status" value="1"/>
</dbReference>
<name>A0A3E0W777_9MICO</name>
<reference evidence="5 6" key="1">
    <citation type="submission" date="2017-04" db="EMBL/GenBank/DDBJ databases">
        <title>Comparative genome analysis of Subtercola boreus.</title>
        <authorList>
            <person name="Cho Y.-J."/>
            <person name="Cho A."/>
            <person name="Kim O.-S."/>
            <person name="Lee J.-I."/>
        </authorList>
    </citation>
    <scope>NUCLEOTIDE SEQUENCE [LARGE SCALE GENOMIC DNA]</scope>
    <source>
        <strain evidence="5 6">P28004</strain>
    </source>
</reference>
<evidence type="ECO:0000256" key="1">
    <source>
        <dbReference type="PIRSR" id="PIRSR640198-1"/>
    </source>
</evidence>
<organism evidence="5 6">
    <name type="scientific">Subtercola boreus</name>
    <dbReference type="NCBI Taxonomy" id="120213"/>
    <lineage>
        <taxon>Bacteria</taxon>
        <taxon>Bacillati</taxon>
        <taxon>Actinomycetota</taxon>
        <taxon>Actinomycetes</taxon>
        <taxon>Micrococcales</taxon>
        <taxon>Microbacteriaceae</taxon>
        <taxon>Subtercola</taxon>
    </lineage>
</organism>
<dbReference type="OrthoDB" id="9813719at2"/>
<dbReference type="InterPro" id="IPR036597">
    <property type="entry name" value="Fido-like_dom_sf"/>
</dbReference>
<feature type="binding site" evidence="2">
    <location>
        <begin position="258"/>
        <end position="259"/>
    </location>
    <ligand>
        <name>ATP</name>
        <dbReference type="ChEBI" id="CHEBI:30616"/>
    </ligand>
</feature>
<dbReference type="PROSITE" id="PS51459">
    <property type="entry name" value="FIDO"/>
    <property type="match status" value="1"/>
</dbReference>
<dbReference type="PANTHER" id="PTHR13504">
    <property type="entry name" value="FIDO DOMAIN-CONTAINING PROTEIN DDB_G0283145"/>
    <property type="match status" value="1"/>
</dbReference>
<feature type="domain" description="Fido" evidence="4">
    <location>
        <begin position="124"/>
        <end position="280"/>
    </location>
</feature>
<dbReference type="RefSeq" id="WP_116419628.1">
    <property type="nucleotide sequence ID" value="NZ_NBXC01000028.1"/>
</dbReference>
<dbReference type="Pfam" id="PF02661">
    <property type="entry name" value="Fic"/>
    <property type="match status" value="1"/>
</dbReference>
<dbReference type="InterPro" id="IPR040198">
    <property type="entry name" value="Fido_containing"/>
</dbReference>